<comment type="caution">
    <text evidence="4">The sequence shown here is derived from an EMBL/GenBank/DDBJ whole genome shotgun (WGS) entry which is preliminary data.</text>
</comment>
<keyword evidence="4" id="KW-0808">Transferase</keyword>
<evidence type="ECO:0000313" key="4">
    <source>
        <dbReference type="EMBL" id="MFC4501668.1"/>
    </source>
</evidence>
<feature type="compositionally biased region" description="Low complexity" evidence="1">
    <location>
        <begin position="342"/>
        <end position="368"/>
    </location>
</feature>
<dbReference type="EMBL" id="JBHSFK010000011">
    <property type="protein sequence ID" value="MFC4501668.1"/>
    <property type="molecule type" value="Genomic_DNA"/>
</dbReference>
<proteinExistence type="predicted"/>
<reference evidence="5" key="1">
    <citation type="journal article" date="2019" name="Int. J. Syst. Evol. Microbiol.">
        <title>The Global Catalogue of Microorganisms (GCM) 10K type strain sequencing project: providing services to taxonomists for standard genome sequencing and annotation.</title>
        <authorList>
            <consortium name="The Broad Institute Genomics Platform"/>
            <consortium name="The Broad Institute Genome Sequencing Center for Infectious Disease"/>
            <person name="Wu L."/>
            <person name="Ma J."/>
        </authorList>
    </citation>
    <scope>NUCLEOTIDE SEQUENCE [LARGE SCALE GENOMIC DNA]</scope>
    <source>
        <strain evidence="5">CGMCC 4.7177</strain>
    </source>
</reference>
<dbReference type="GO" id="GO:0016301">
    <property type="term" value="F:kinase activity"/>
    <property type="evidence" value="ECO:0007669"/>
    <property type="project" value="UniProtKB-KW"/>
</dbReference>
<feature type="region of interest" description="Disordered" evidence="1">
    <location>
        <begin position="342"/>
        <end position="378"/>
    </location>
</feature>
<keyword evidence="5" id="KW-1185">Reference proteome</keyword>
<keyword evidence="2" id="KW-0812">Transmembrane</keyword>
<evidence type="ECO:0000313" key="5">
    <source>
        <dbReference type="Proteomes" id="UP001595839"/>
    </source>
</evidence>
<evidence type="ECO:0000256" key="2">
    <source>
        <dbReference type="SAM" id="Phobius"/>
    </source>
</evidence>
<dbReference type="RefSeq" id="WP_381163294.1">
    <property type="nucleotide sequence ID" value="NZ_JBHSFK010000011.1"/>
</dbReference>
<organism evidence="4 5">
    <name type="scientific">Streptomyces vulcanius</name>
    <dbReference type="NCBI Taxonomy" id="1441876"/>
    <lineage>
        <taxon>Bacteria</taxon>
        <taxon>Bacillati</taxon>
        <taxon>Actinomycetota</taxon>
        <taxon>Actinomycetes</taxon>
        <taxon>Kitasatosporales</taxon>
        <taxon>Streptomycetaceae</taxon>
        <taxon>Streptomyces</taxon>
    </lineage>
</organism>
<dbReference type="InterPro" id="IPR000719">
    <property type="entry name" value="Prot_kinase_dom"/>
</dbReference>
<dbReference type="SUPFAM" id="SSF56112">
    <property type="entry name" value="Protein kinase-like (PK-like)"/>
    <property type="match status" value="1"/>
</dbReference>
<name>A0ABV9AP61_9ACTN</name>
<gene>
    <name evidence="4" type="ORF">ACFPIH_19380</name>
</gene>
<dbReference type="Gene3D" id="1.10.510.10">
    <property type="entry name" value="Transferase(Phosphotransferase) domain 1"/>
    <property type="match status" value="1"/>
</dbReference>
<keyword evidence="4" id="KW-0418">Kinase</keyword>
<dbReference type="InterPro" id="IPR011009">
    <property type="entry name" value="Kinase-like_dom_sf"/>
</dbReference>
<feature type="transmembrane region" description="Helical" evidence="2">
    <location>
        <begin position="382"/>
        <end position="401"/>
    </location>
</feature>
<dbReference type="Pfam" id="PF07714">
    <property type="entry name" value="PK_Tyr_Ser-Thr"/>
    <property type="match status" value="1"/>
</dbReference>
<evidence type="ECO:0000256" key="1">
    <source>
        <dbReference type="SAM" id="MobiDB-lite"/>
    </source>
</evidence>
<dbReference type="InterPro" id="IPR001245">
    <property type="entry name" value="Ser-Thr/Tyr_kinase_cat_dom"/>
</dbReference>
<dbReference type="PROSITE" id="PS50011">
    <property type="entry name" value="PROTEIN_KINASE_DOM"/>
    <property type="match status" value="1"/>
</dbReference>
<dbReference type="Proteomes" id="UP001595839">
    <property type="component" value="Unassembled WGS sequence"/>
</dbReference>
<keyword evidence="2" id="KW-1133">Transmembrane helix</keyword>
<accession>A0ABV9AP61</accession>
<keyword evidence="2" id="KW-0472">Membrane</keyword>
<feature type="domain" description="Protein kinase" evidence="3">
    <location>
        <begin position="1"/>
        <end position="320"/>
    </location>
</feature>
<protein>
    <submittedName>
        <fullName evidence="4">Protein kinase</fullName>
    </submittedName>
</protein>
<evidence type="ECO:0000259" key="3">
    <source>
        <dbReference type="PROSITE" id="PS50011"/>
    </source>
</evidence>
<sequence>MREVYIDGRRTPLDEQPLASGGQAAVYAITGEPGRVVKIYHDLPDPDQQQRLTGMMRMSPLVDRATDGRQAPELAWPGALARDAGGTIVGYAMQRFGQPEHVPLAALFDRWTRAKVFSPELDWRFLLGVAWNLAYLTVRLHSEDIVVGDFSARNIVVDRDGFVTFLDCDSMAFEDPDDARYFPSEMHTPAYSAPERFARGGATRASDGFALAVCVFQLLTGGIHPFAGQPRGVGSVSVSMRSRISDGTSYVTQPQRIVMPKGTVSPGILPLPLFALAERAFSASAADPTTRPTPAEWFEALETTRGSVVSCAARTHHAYAAGLNSCPWCERLARQEPDLFASATLPAPRPSTTAPPVRPARATATTRSAPPPPAPRSAPTRVTVIVSLIALLVLIAVLLRVT</sequence>